<evidence type="ECO:0000313" key="4">
    <source>
        <dbReference type="Proteomes" id="UP000053477"/>
    </source>
</evidence>
<reference evidence="3 4" key="1">
    <citation type="submission" date="2015-04" db="EMBL/GenBank/DDBJ databases">
        <title>Complete genome sequence of Schizopora paradoxa KUC8140, a cosmopolitan wood degrader in East Asia.</title>
        <authorList>
            <consortium name="DOE Joint Genome Institute"/>
            <person name="Min B."/>
            <person name="Park H."/>
            <person name="Jang Y."/>
            <person name="Kim J.-J."/>
            <person name="Kim K.H."/>
            <person name="Pangilinan J."/>
            <person name="Lipzen A."/>
            <person name="Riley R."/>
            <person name="Grigoriev I.V."/>
            <person name="Spatafora J.W."/>
            <person name="Choi I.-G."/>
        </authorList>
    </citation>
    <scope>NUCLEOTIDE SEQUENCE [LARGE SCALE GENOMIC DNA]</scope>
    <source>
        <strain evidence="3 4">KUC8140</strain>
    </source>
</reference>
<dbReference type="Gene3D" id="2.60.120.260">
    <property type="entry name" value="Galactose-binding domain-like"/>
    <property type="match status" value="1"/>
</dbReference>
<dbReference type="Proteomes" id="UP000053477">
    <property type="component" value="Unassembled WGS sequence"/>
</dbReference>
<dbReference type="InParanoid" id="A0A0H2S5G2"/>
<evidence type="ECO:0000313" key="3">
    <source>
        <dbReference type="EMBL" id="KLO19465.1"/>
    </source>
</evidence>
<accession>A0A0H2S5G2</accession>
<keyword evidence="2" id="KW-0472">Membrane</keyword>
<proteinExistence type="predicted"/>
<evidence type="ECO:0000256" key="2">
    <source>
        <dbReference type="SAM" id="Phobius"/>
    </source>
</evidence>
<protein>
    <submittedName>
        <fullName evidence="3">Uncharacterized protein</fullName>
    </submittedName>
</protein>
<feature type="region of interest" description="Disordered" evidence="1">
    <location>
        <begin position="188"/>
        <end position="224"/>
    </location>
</feature>
<keyword evidence="4" id="KW-1185">Reference proteome</keyword>
<gene>
    <name evidence="3" type="ORF">SCHPADRAFT_898754</name>
</gene>
<sequence>MSSTITSSAKSTSTSTSIVFHTTTVPSALDDLNSSEEVIDDTDPSIVYTGSWTLALTDDGLPSKTSHSTLVPGSSLVLTFTGTGVDVLGLTHIGGTVIEMTYSIDGAGAQSASVSGAQIGIADQTYISVNGLENKQHTLEITVGSGAGPRLFSIDCFVVTNAGASSASSSTTSGAAAALTSGTTSATTTAISGSNSNMSSPLSSSPTSGQSVSPSSSTPGLDLSSILTSSSATGAAASAESSPVDPNASVQLSAASHHGMSAGQITGTVIGTLLGFILIIALLLTLCRLRAIKKRKLPANVETTPSPLFTSSSDAHSERGYRTEKNYDLEELSPPQYEFVVHEHSGFPYHRTV</sequence>
<evidence type="ECO:0000256" key="1">
    <source>
        <dbReference type="SAM" id="MobiDB-lite"/>
    </source>
</evidence>
<keyword evidence="2" id="KW-0812">Transmembrane</keyword>
<dbReference type="OrthoDB" id="3265734at2759"/>
<keyword evidence="2" id="KW-1133">Transmembrane helix</keyword>
<name>A0A0H2S5G2_9AGAM</name>
<organism evidence="3 4">
    <name type="scientific">Schizopora paradoxa</name>
    <dbReference type="NCBI Taxonomy" id="27342"/>
    <lineage>
        <taxon>Eukaryota</taxon>
        <taxon>Fungi</taxon>
        <taxon>Dikarya</taxon>
        <taxon>Basidiomycota</taxon>
        <taxon>Agaricomycotina</taxon>
        <taxon>Agaricomycetes</taxon>
        <taxon>Hymenochaetales</taxon>
        <taxon>Schizoporaceae</taxon>
        <taxon>Schizopora</taxon>
    </lineage>
</organism>
<dbReference type="STRING" id="27342.A0A0H2S5G2"/>
<feature type="transmembrane region" description="Helical" evidence="2">
    <location>
        <begin position="265"/>
        <end position="287"/>
    </location>
</feature>
<dbReference type="EMBL" id="KQ085886">
    <property type="protein sequence ID" value="KLO19465.1"/>
    <property type="molecule type" value="Genomic_DNA"/>
</dbReference>
<dbReference type="AlphaFoldDB" id="A0A0H2S5G2"/>